<keyword evidence="1" id="KW-0472">Membrane</keyword>
<comment type="caution">
    <text evidence="2">The sequence shown here is derived from an EMBL/GenBank/DDBJ whole genome shotgun (WGS) entry which is preliminary data.</text>
</comment>
<feature type="transmembrane region" description="Helical" evidence="1">
    <location>
        <begin position="38"/>
        <end position="60"/>
    </location>
</feature>
<gene>
    <name evidence="2" type="ORF">EG850_07020</name>
</gene>
<dbReference type="InterPro" id="IPR019277">
    <property type="entry name" value="DUF2304"/>
</dbReference>
<evidence type="ECO:0000256" key="1">
    <source>
        <dbReference type="SAM" id="Phobius"/>
    </source>
</evidence>
<organism evidence="2 3">
    <name type="scientific">Gulosibacter macacae</name>
    <dbReference type="NCBI Taxonomy" id="2488791"/>
    <lineage>
        <taxon>Bacteria</taxon>
        <taxon>Bacillati</taxon>
        <taxon>Actinomycetota</taxon>
        <taxon>Actinomycetes</taxon>
        <taxon>Micrococcales</taxon>
        <taxon>Microbacteriaceae</taxon>
        <taxon>Gulosibacter</taxon>
    </lineage>
</organism>
<reference evidence="2 3" key="1">
    <citation type="submission" date="2018-11" db="EMBL/GenBank/DDBJ databases">
        <title>YIM 102482-1 draft genome.</title>
        <authorList>
            <person name="Li G."/>
            <person name="Jiang Y."/>
        </authorList>
    </citation>
    <scope>NUCLEOTIDE SEQUENCE [LARGE SCALE GENOMIC DNA]</scope>
    <source>
        <strain evidence="2 3">YIM 102482-1</strain>
    </source>
</reference>
<dbReference type="AlphaFoldDB" id="A0A3P3VVD7"/>
<dbReference type="Pfam" id="PF10066">
    <property type="entry name" value="DUF2304"/>
    <property type="match status" value="1"/>
</dbReference>
<feature type="transmembrane region" description="Helical" evidence="1">
    <location>
        <begin position="6"/>
        <end position="26"/>
    </location>
</feature>
<keyword evidence="3" id="KW-1185">Reference proteome</keyword>
<dbReference type="EMBL" id="RQVS01000007">
    <property type="protein sequence ID" value="RRJ86765.1"/>
    <property type="molecule type" value="Genomic_DNA"/>
</dbReference>
<accession>A0A3P3VVD7</accession>
<keyword evidence="1" id="KW-0812">Transmembrane</keyword>
<proteinExistence type="predicted"/>
<evidence type="ECO:0000313" key="3">
    <source>
        <dbReference type="Proteomes" id="UP000274391"/>
    </source>
</evidence>
<dbReference type="OrthoDB" id="8904808at2"/>
<evidence type="ECO:0000313" key="2">
    <source>
        <dbReference type="EMBL" id="RRJ86765.1"/>
    </source>
</evidence>
<dbReference type="RefSeq" id="WP_124971932.1">
    <property type="nucleotide sequence ID" value="NZ_RQVS01000007.1"/>
</dbReference>
<name>A0A3P3VVD7_9MICO</name>
<feature type="transmembrane region" description="Helical" evidence="1">
    <location>
        <begin position="72"/>
        <end position="90"/>
    </location>
</feature>
<keyword evidence="1" id="KW-1133">Transmembrane helix</keyword>
<protein>
    <submittedName>
        <fullName evidence="2">DUF2304 domain-containing protein</fullName>
    </submittedName>
</protein>
<dbReference type="Proteomes" id="UP000274391">
    <property type="component" value="Unassembled WGS sequence"/>
</dbReference>
<sequence length="149" mass="16240">MDTSQIIIKVVLIAAFAIAAIAIIFPGRGARGLAIRRIFWVLGLLGGIVAIAFPQLTSAVANWLGVGRGTDLLLYLLIVFFVAYVVTTSAHDRKTDRTITVLARKVALMEAELRKTGSLRFEATHTKGNESMFDATGPIELPMQVEDRQ</sequence>